<dbReference type="Proteomes" id="UP001620645">
    <property type="component" value="Unassembled WGS sequence"/>
</dbReference>
<dbReference type="CDD" id="cd18186">
    <property type="entry name" value="BTB_POZ_ZBTB_KLHL-like"/>
    <property type="match status" value="1"/>
</dbReference>
<dbReference type="Gene3D" id="3.30.710.10">
    <property type="entry name" value="Potassium Channel Kv1.1, Chain A"/>
    <property type="match status" value="1"/>
</dbReference>
<dbReference type="InterPro" id="IPR000210">
    <property type="entry name" value="BTB/POZ_dom"/>
</dbReference>
<evidence type="ECO:0000313" key="4">
    <source>
        <dbReference type="Proteomes" id="UP001620645"/>
    </source>
</evidence>
<evidence type="ECO:0000259" key="2">
    <source>
        <dbReference type="PROSITE" id="PS50144"/>
    </source>
</evidence>
<dbReference type="Pfam" id="PF07707">
    <property type="entry name" value="BACK"/>
    <property type="match status" value="1"/>
</dbReference>
<name>A0ABD2HX27_HETSC</name>
<dbReference type="SMART" id="SM00875">
    <property type="entry name" value="BACK"/>
    <property type="match status" value="1"/>
</dbReference>
<organism evidence="3 4">
    <name type="scientific">Heterodera schachtii</name>
    <name type="common">Sugarbeet cyst nematode worm</name>
    <name type="synonym">Tylenchus schachtii</name>
    <dbReference type="NCBI Taxonomy" id="97005"/>
    <lineage>
        <taxon>Eukaryota</taxon>
        <taxon>Metazoa</taxon>
        <taxon>Ecdysozoa</taxon>
        <taxon>Nematoda</taxon>
        <taxon>Chromadorea</taxon>
        <taxon>Rhabditida</taxon>
        <taxon>Tylenchina</taxon>
        <taxon>Tylenchomorpha</taxon>
        <taxon>Tylenchoidea</taxon>
        <taxon>Heteroderidae</taxon>
        <taxon>Heteroderinae</taxon>
        <taxon>Heterodera</taxon>
    </lineage>
</organism>
<comment type="caution">
    <text evidence="3">The sequence shown here is derived from an EMBL/GenBank/DDBJ whole genome shotgun (WGS) entry which is preliminary data.</text>
</comment>
<dbReference type="PANTHER" id="PTHR45774">
    <property type="entry name" value="BTB/POZ DOMAIN-CONTAINING"/>
    <property type="match status" value="1"/>
</dbReference>
<dbReference type="AlphaFoldDB" id="A0ABD2HX27"/>
<feature type="domain" description="MATH" evidence="2">
    <location>
        <begin position="365"/>
        <end position="504"/>
    </location>
</feature>
<dbReference type="SMART" id="SM00225">
    <property type="entry name" value="BTB"/>
    <property type="match status" value="1"/>
</dbReference>
<evidence type="ECO:0008006" key="5">
    <source>
        <dbReference type="Google" id="ProtNLM"/>
    </source>
</evidence>
<protein>
    <recommendedName>
        <fullName evidence="5">BTB domain-containing protein</fullName>
    </recommendedName>
</protein>
<dbReference type="PROSITE" id="PS50097">
    <property type="entry name" value="BTB"/>
    <property type="match status" value="1"/>
</dbReference>
<dbReference type="PROSITE" id="PS50144">
    <property type="entry name" value="MATH"/>
    <property type="match status" value="1"/>
</dbReference>
<dbReference type="SMART" id="SM00061">
    <property type="entry name" value="MATH"/>
    <property type="match status" value="2"/>
</dbReference>
<dbReference type="InterPro" id="IPR008974">
    <property type="entry name" value="TRAF-like"/>
</dbReference>
<dbReference type="PANTHER" id="PTHR45774:SF3">
    <property type="entry name" value="BTB (POZ) DOMAIN-CONTAINING 2B-RELATED"/>
    <property type="match status" value="1"/>
</dbReference>
<reference evidence="3 4" key="1">
    <citation type="submission" date="2024-10" db="EMBL/GenBank/DDBJ databases">
        <authorList>
            <person name="Kim D."/>
        </authorList>
    </citation>
    <scope>NUCLEOTIDE SEQUENCE [LARGE SCALE GENOMIC DNA]</scope>
    <source>
        <strain evidence="3">Taebaek</strain>
    </source>
</reference>
<dbReference type="EMBL" id="JBICCN010000396">
    <property type="protein sequence ID" value="KAL3071251.1"/>
    <property type="molecule type" value="Genomic_DNA"/>
</dbReference>
<dbReference type="Gene3D" id="2.60.210.10">
    <property type="entry name" value="Apoptosis, Tumor Necrosis Factor Receptor Associated Protein 2, Chain A"/>
    <property type="match status" value="2"/>
</dbReference>
<dbReference type="InterPro" id="IPR011333">
    <property type="entry name" value="SKP1/BTB/POZ_sf"/>
</dbReference>
<gene>
    <name evidence="3" type="ORF">niasHS_015514</name>
</gene>
<proteinExistence type="predicted"/>
<keyword evidence="4" id="KW-1185">Reference proteome</keyword>
<dbReference type="SUPFAM" id="SSF49599">
    <property type="entry name" value="TRAF domain-like"/>
    <property type="match status" value="2"/>
</dbReference>
<dbReference type="Gene3D" id="1.25.40.420">
    <property type="match status" value="1"/>
</dbReference>
<dbReference type="InterPro" id="IPR002083">
    <property type="entry name" value="MATH/TRAF_dom"/>
</dbReference>
<sequence length="514" mass="58370">MPKSPTDWMKLLLSTGEYADVHFLHASDVFEAMFRFDSKNANSENDSANCPVVEVSDVEAAAFKVMLSFIYAGDLSGLNGDNAMAVLYAARLFDLEDFANCCLSYIDKNADTLLKSDEFLQIDQKMLSEILERDELQIRGEISIWNANRRAVLGPALFKIRFPLLTKKEFLKIVPSKVLTAEEKFGVYQFFCQPHFNPVKFPSHWRNWTFGTISMDIEKVSEFAREPMESYRYSDNTVYIKGLSWKILAQINQRTEGTDTEKYLGIFLLCDALKQEDKNFSCKCSATLRIVSKMNGVENSVGKFYDLVFNNNLYGIGDHFIPFVELMEPSKGFYDQNGDKITVSIDFAVGEPKADKSISNSSKSHGTLFMDIEKVSEFAREIIRSQRKSASVTYINGLPWKILAKISQRTESNDNNEKWLSIYLLCAAPQEDINWSCKCLAIVRIVSQKCGVADIKEEFNEETTFNSESVTRGYSDFISFAELMDPLNGVYDKGEDKVTLAIYVTVKEAKTEDK</sequence>
<dbReference type="Pfam" id="PF22486">
    <property type="entry name" value="MATH_2"/>
    <property type="match status" value="2"/>
</dbReference>
<feature type="domain" description="BTB" evidence="1">
    <location>
        <begin position="27"/>
        <end position="76"/>
    </location>
</feature>
<evidence type="ECO:0000259" key="1">
    <source>
        <dbReference type="PROSITE" id="PS50097"/>
    </source>
</evidence>
<dbReference type="SUPFAM" id="SSF54695">
    <property type="entry name" value="POZ domain"/>
    <property type="match status" value="1"/>
</dbReference>
<accession>A0ABD2HX27</accession>
<dbReference type="InterPro" id="IPR011705">
    <property type="entry name" value="BACK"/>
</dbReference>
<evidence type="ECO:0000313" key="3">
    <source>
        <dbReference type="EMBL" id="KAL3071251.1"/>
    </source>
</evidence>